<accession>A0ABT6SRF2</accession>
<feature type="transmembrane region" description="Helical" evidence="5">
    <location>
        <begin position="268"/>
        <end position="289"/>
    </location>
</feature>
<evidence type="ECO:0000313" key="7">
    <source>
        <dbReference type="EMBL" id="MDI3418187.1"/>
    </source>
</evidence>
<dbReference type="PROSITE" id="PS50850">
    <property type="entry name" value="MFS"/>
    <property type="match status" value="1"/>
</dbReference>
<keyword evidence="3 5" id="KW-1133">Transmembrane helix</keyword>
<comment type="subcellular location">
    <subcellularLocation>
        <location evidence="1">Cell membrane</location>
        <topology evidence="1">Multi-pass membrane protein</topology>
    </subcellularLocation>
</comment>
<feature type="transmembrane region" description="Helical" evidence="5">
    <location>
        <begin position="61"/>
        <end position="80"/>
    </location>
</feature>
<sequence>MTQMMSKAAPSTAAAKTGAWSVTVLLALFMLLNYADKAVLGFAAQDILKDLGITAQQFGVIQSAFFWLFFAGAILLGALSTKIGLRWLLAILMIIWVATMVPLVGPVSFTVLMLCRLTLGFAEGPAYALANHAVHSRFPAEKRALPAGIVSAGASLGPVVMAPILTWVIVTWSWHAAFGVLAVAGAIWAVLWLVFGKDAPTSSAASQAAESDAIDVPYPVLIKSGTLIGVALLMFLGYWSTTLKVAWLPLYLSDGLGYSTLATGRLVMIPYAVAAIGSISAGALSNRLLAKGVSRRVARGYLMGALVASSGVAMYGFTLVGPGVLQMVLITLAFSLNTASYAVAFTAVADVLHPRKRGAVMGGLVAVSSIAGVISPLVLGYFVGNAADKLAGYGQGFALVGVLIAVGSVFATFVINPDRDLAKFRARVQESAR</sequence>
<keyword evidence="2 5" id="KW-0812">Transmembrane</keyword>
<dbReference type="InterPro" id="IPR020846">
    <property type="entry name" value="MFS_dom"/>
</dbReference>
<protein>
    <submittedName>
        <fullName evidence="7">MFS transporter</fullName>
    </submittedName>
</protein>
<name>A0ABT6SRF2_9ACTN</name>
<evidence type="ECO:0000256" key="3">
    <source>
        <dbReference type="ARBA" id="ARBA00022989"/>
    </source>
</evidence>
<dbReference type="PANTHER" id="PTHR11662">
    <property type="entry name" value="SOLUTE CARRIER FAMILY 17"/>
    <property type="match status" value="1"/>
</dbReference>
<dbReference type="InterPro" id="IPR011701">
    <property type="entry name" value="MFS"/>
</dbReference>
<feature type="transmembrane region" description="Helical" evidence="5">
    <location>
        <begin position="149"/>
        <end position="170"/>
    </location>
</feature>
<proteinExistence type="predicted"/>
<keyword evidence="4 5" id="KW-0472">Membrane</keyword>
<evidence type="ECO:0000259" key="6">
    <source>
        <dbReference type="PROSITE" id="PS50850"/>
    </source>
</evidence>
<dbReference type="InterPro" id="IPR050382">
    <property type="entry name" value="MFS_Na/Anion_cotransporter"/>
</dbReference>
<reference evidence="7 8" key="1">
    <citation type="submission" date="2023-05" db="EMBL/GenBank/DDBJ databases">
        <title>Draft genome sequence of Streptomyces sp. B-S-A12 isolated from a cave soil in Thailand.</title>
        <authorList>
            <person name="Chamroensaksri N."/>
            <person name="Muangham S."/>
        </authorList>
    </citation>
    <scope>NUCLEOTIDE SEQUENCE [LARGE SCALE GENOMIC DNA]</scope>
    <source>
        <strain evidence="7 8">B-S-A12</strain>
    </source>
</reference>
<feature type="transmembrane region" description="Helical" evidence="5">
    <location>
        <begin position="227"/>
        <end position="248"/>
    </location>
</feature>
<dbReference type="SUPFAM" id="SSF103473">
    <property type="entry name" value="MFS general substrate transporter"/>
    <property type="match status" value="1"/>
</dbReference>
<dbReference type="EMBL" id="JASCIS010000005">
    <property type="protein sequence ID" value="MDI3418187.1"/>
    <property type="molecule type" value="Genomic_DNA"/>
</dbReference>
<dbReference type="RefSeq" id="WP_282534110.1">
    <property type="nucleotide sequence ID" value="NZ_JASCIS010000005.1"/>
</dbReference>
<organism evidence="7 8">
    <name type="scientific">Streptomyces luteolus</name>
    <dbReference type="NCBI Taxonomy" id="3043615"/>
    <lineage>
        <taxon>Bacteria</taxon>
        <taxon>Bacillati</taxon>
        <taxon>Actinomycetota</taxon>
        <taxon>Actinomycetes</taxon>
        <taxon>Kitasatosporales</taxon>
        <taxon>Streptomycetaceae</taxon>
        <taxon>Streptomyces</taxon>
    </lineage>
</organism>
<dbReference type="Gene3D" id="1.20.1250.20">
    <property type="entry name" value="MFS general substrate transporter like domains"/>
    <property type="match status" value="2"/>
</dbReference>
<feature type="domain" description="Major facilitator superfamily (MFS) profile" evidence="6">
    <location>
        <begin position="22"/>
        <end position="419"/>
    </location>
</feature>
<feature type="transmembrane region" description="Helical" evidence="5">
    <location>
        <begin position="396"/>
        <end position="415"/>
    </location>
</feature>
<feature type="transmembrane region" description="Helical" evidence="5">
    <location>
        <begin position="87"/>
        <end position="105"/>
    </location>
</feature>
<comment type="caution">
    <text evidence="7">The sequence shown here is derived from an EMBL/GenBank/DDBJ whole genome shotgun (WGS) entry which is preliminary data.</text>
</comment>
<evidence type="ECO:0000256" key="1">
    <source>
        <dbReference type="ARBA" id="ARBA00004651"/>
    </source>
</evidence>
<feature type="transmembrane region" description="Helical" evidence="5">
    <location>
        <begin position="327"/>
        <end position="352"/>
    </location>
</feature>
<evidence type="ECO:0000313" key="8">
    <source>
        <dbReference type="Proteomes" id="UP001237105"/>
    </source>
</evidence>
<feature type="transmembrane region" description="Helical" evidence="5">
    <location>
        <begin position="301"/>
        <end position="321"/>
    </location>
</feature>
<feature type="transmembrane region" description="Helical" evidence="5">
    <location>
        <begin position="176"/>
        <end position="195"/>
    </location>
</feature>
<evidence type="ECO:0000256" key="2">
    <source>
        <dbReference type="ARBA" id="ARBA00022692"/>
    </source>
</evidence>
<feature type="transmembrane region" description="Helical" evidence="5">
    <location>
        <begin position="111"/>
        <end position="129"/>
    </location>
</feature>
<feature type="transmembrane region" description="Helical" evidence="5">
    <location>
        <begin position="364"/>
        <end position="384"/>
    </location>
</feature>
<keyword evidence="8" id="KW-1185">Reference proteome</keyword>
<dbReference type="PANTHER" id="PTHR11662:SF450">
    <property type="entry name" value="BLR1003 PROTEIN"/>
    <property type="match status" value="1"/>
</dbReference>
<evidence type="ECO:0000256" key="4">
    <source>
        <dbReference type="ARBA" id="ARBA00023136"/>
    </source>
</evidence>
<gene>
    <name evidence="7" type="ORF">QIT00_06370</name>
</gene>
<dbReference type="Proteomes" id="UP001237105">
    <property type="component" value="Unassembled WGS sequence"/>
</dbReference>
<dbReference type="InterPro" id="IPR036259">
    <property type="entry name" value="MFS_trans_sf"/>
</dbReference>
<evidence type="ECO:0000256" key="5">
    <source>
        <dbReference type="SAM" id="Phobius"/>
    </source>
</evidence>
<dbReference type="Pfam" id="PF07690">
    <property type="entry name" value="MFS_1"/>
    <property type="match status" value="1"/>
</dbReference>